<dbReference type="InterPro" id="IPR050951">
    <property type="entry name" value="Retrovirus_Pol_polyprotein"/>
</dbReference>
<dbReference type="AlphaFoldDB" id="A0A9J8DIE4"/>
<dbReference type="PROSITE" id="PS50994">
    <property type="entry name" value="INTEGRASE"/>
    <property type="match status" value="1"/>
</dbReference>
<protein>
    <recommendedName>
        <fullName evidence="1">Integrase catalytic domain-containing protein</fullName>
    </recommendedName>
</protein>
<dbReference type="Proteomes" id="UP001108240">
    <property type="component" value="Unplaced"/>
</dbReference>
<dbReference type="PANTHER" id="PTHR37984:SF15">
    <property type="entry name" value="INTEGRASE CATALYTIC DOMAIN-CONTAINING PROTEIN"/>
    <property type="match status" value="1"/>
</dbReference>
<dbReference type="InterPro" id="IPR036397">
    <property type="entry name" value="RNaseH_sf"/>
</dbReference>
<feature type="domain" description="Integrase catalytic" evidence="1">
    <location>
        <begin position="1"/>
        <end position="131"/>
    </location>
</feature>
<sequence>RLCVLVLVTPKLFLCELSKLKTVARELIQFCSVFGLPRVIQSDQGSNFTSKLFKEVTKELGVEHQLSTAYHPETQGALERFHQTLKSLLRTYCTETGKDWVEGLPFLMFAVRGTVQESLGFSPAELVFGHSVRGPLKLSEQFLARESPRKSALDYVSTVREHLHKAWELARVHLAEAQSKMKLRYDKGSLQRNFQPGD</sequence>
<reference evidence="2" key="2">
    <citation type="submission" date="2025-09" db="UniProtKB">
        <authorList>
            <consortium name="Ensembl"/>
        </authorList>
    </citation>
    <scope>IDENTIFICATION</scope>
</reference>
<dbReference type="Pfam" id="PF00665">
    <property type="entry name" value="rve"/>
    <property type="match status" value="1"/>
</dbReference>
<dbReference type="SUPFAM" id="SSF53098">
    <property type="entry name" value="Ribonuclease H-like"/>
    <property type="match status" value="1"/>
</dbReference>
<evidence type="ECO:0000313" key="2">
    <source>
        <dbReference type="Ensembl" id="ENSCCRP00000178356.1"/>
    </source>
</evidence>
<dbReference type="GO" id="GO:0003676">
    <property type="term" value="F:nucleic acid binding"/>
    <property type="evidence" value="ECO:0007669"/>
    <property type="project" value="InterPro"/>
</dbReference>
<evidence type="ECO:0000259" key="1">
    <source>
        <dbReference type="PROSITE" id="PS50994"/>
    </source>
</evidence>
<keyword evidence="3" id="KW-1185">Reference proteome</keyword>
<dbReference type="OMA" id="NSAANEW"/>
<organism evidence="2 3">
    <name type="scientific">Cyprinus carpio carpio</name>
    <dbReference type="NCBI Taxonomy" id="630221"/>
    <lineage>
        <taxon>Eukaryota</taxon>
        <taxon>Metazoa</taxon>
        <taxon>Chordata</taxon>
        <taxon>Craniata</taxon>
        <taxon>Vertebrata</taxon>
        <taxon>Euteleostomi</taxon>
        <taxon>Actinopterygii</taxon>
        <taxon>Neopterygii</taxon>
        <taxon>Teleostei</taxon>
        <taxon>Ostariophysi</taxon>
        <taxon>Cypriniformes</taxon>
        <taxon>Cyprinidae</taxon>
        <taxon>Cyprininae</taxon>
        <taxon>Cyprinus</taxon>
    </lineage>
</organism>
<dbReference type="InterPro" id="IPR001584">
    <property type="entry name" value="Integrase_cat-core"/>
</dbReference>
<dbReference type="Gene3D" id="3.30.420.10">
    <property type="entry name" value="Ribonuclease H-like superfamily/Ribonuclease H"/>
    <property type="match status" value="1"/>
</dbReference>
<accession>A0A9J8DIE4</accession>
<dbReference type="InterPro" id="IPR012337">
    <property type="entry name" value="RNaseH-like_sf"/>
</dbReference>
<proteinExistence type="predicted"/>
<name>A0A9J8DIE4_CYPCA</name>
<dbReference type="PANTHER" id="PTHR37984">
    <property type="entry name" value="PROTEIN CBG26694"/>
    <property type="match status" value="1"/>
</dbReference>
<dbReference type="GO" id="GO:0015074">
    <property type="term" value="P:DNA integration"/>
    <property type="evidence" value="ECO:0007669"/>
    <property type="project" value="InterPro"/>
</dbReference>
<reference evidence="2" key="1">
    <citation type="submission" date="2025-08" db="UniProtKB">
        <authorList>
            <consortium name="Ensembl"/>
        </authorList>
    </citation>
    <scope>IDENTIFICATION</scope>
</reference>
<evidence type="ECO:0000313" key="3">
    <source>
        <dbReference type="Proteomes" id="UP001108240"/>
    </source>
</evidence>
<dbReference type="Ensembl" id="ENSCCRT00000187826.1">
    <property type="protein sequence ID" value="ENSCCRP00000178356.1"/>
    <property type="gene ID" value="ENSCCRG00000056523.1"/>
</dbReference>
<dbReference type="GeneTree" id="ENSGT01050000244855"/>